<dbReference type="Gene3D" id="1.20.120.330">
    <property type="entry name" value="Nucleotidyltransferases domain 2"/>
    <property type="match status" value="1"/>
</dbReference>
<reference evidence="1 2" key="1">
    <citation type="submission" date="2023-09" db="EMBL/GenBank/DDBJ databases">
        <title>Thalassobella suaedae gen. nov., sp. nov., a marine bacterium of the family Flavobacteriaceae isolated from a halophyte Suaeda japonica.</title>
        <authorList>
            <person name="Lee S.Y."/>
            <person name="Hwang C.Y."/>
        </authorList>
    </citation>
    <scope>NUCLEOTIDE SEQUENCE [LARGE SCALE GENOMIC DNA]</scope>
    <source>
        <strain evidence="1 2">HL-DH10</strain>
    </source>
</reference>
<dbReference type="Proteomes" id="UP001303407">
    <property type="component" value="Chromosome"/>
</dbReference>
<gene>
    <name evidence="1" type="ORF">RHP49_02030</name>
</gene>
<organism evidence="1 2">
    <name type="scientific">Thalassobellus suaedae</name>
    <dbReference type="NCBI Taxonomy" id="3074124"/>
    <lineage>
        <taxon>Bacteria</taxon>
        <taxon>Pseudomonadati</taxon>
        <taxon>Bacteroidota</taxon>
        <taxon>Flavobacteriia</taxon>
        <taxon>Flavobacteriales</taxon>
        <taxon>Flavobacteriaceae</taxon>
        <taxon>Thalassobellus</taxon>
    </lineage>
</organism>
<dbReference type="InterPro" id="IPR038026">
    <property type="entry name" value="MtlR-like_sf"/>
</dbReference>
<evidence type="ECO:0000313" key="1">
    <source>
        <dbReference type="EMBL" id="WNH13040.1"/>
    </source>
</evidence>
<sequence length="174" mass="20054">MKWNIGLNERKDILTYALLLENFSSIFLSNLLGLKDYRNSISFGNTSGSLSFNQKINLLIDIGALSKTEKSKFQTFMEIRNQFMHNISADSYESCYAFLPGKDKFILKLYPQDPGLTKEEQLKKATVELAESQLKITIGIFDKVKEKVEKEVRSELLEKMQPVLFKKIEELSKK</sequence>
<accession>A0ABY9Y581</accession>
<dbReference type="EMBL" id="CP134536">
    <property type="protein sequence ID" value="WNH13040.1"/>
    <property type="molecule type" value="Genomic_DNA"/>
</dbReference>
<proteinExistence type="predicted"/>
<evidence type="ECO:0000313" key="2">
    <source>
        <dbReference type="Proteomes" id="UP001303407"/>
    </source>
</evidence>
<keyword evidence="2" id="KW-1185">Reference proteome</keyword>
<dbReference type="SUPFAM" id="SSF158668">
    <property type="entry name" value="MtlR-like"/>
    <property type="match status" value="1"/>
</dbReference>
<name>A0ABY9Y581_9FLAO</name>
<dbReference type="RefSeq" id="WP_415863019.1">
    <property type="nucleotide sequence ID" value="NZ_CP134536.1"/>
</dbReference>
<protein>
    <submittedName>
        <fullName evidence="1">Uncharacterized protein</fullName>
    </submittedName>
</protein>